<feature type="transmembrane region" description="Helical" evidence="7">
    <location>
        <begin position="279"/>
        <end position="299"/>
    </location>
</feature>
<feature type="domain" description="Major facilitator superfamily (MFS) profile" evidence="8">
    <location>
        <begin position="22"/>
        <end position="473"/>
    </location>
</feature>
<evidence type="ECO:0000256" key="4">
    <source>
        <dbReference type="ARBA" id="ARBA00022692"/>
    </source>
</evidence>
<name>A0A3Q8X9U8_9BACL</name>
<dbReference type="InterPro" id="IPR011701">
    <property type="entry name" value="MFS"/>
</dbReference>
<dbReference type="InterPro" id="IPR036259">
    <property type="entry name" value="MFS_trans_sf"/>
</dbReference>
<evidence type="ECO:0000256" key="5">
    <source>
        <dbReference type="ARBA" id="ARBA00022989"/>
    </source>
</evidence>
<reference evidence="10" key="1">
    <citation type="submission" date="2018-12" db="EMBL/GenBank/DDBJ databases">
        <title>Genome sequence of Peanibacillus sp.</title>
        <authorList>
            <person name="Subramani G."/>
            <person name="Srinivasan S."/>
            <person name="Kim M.K."/>
        </authorList>
    </citation>
    <scope>NUCLEOTIDE SEQUENCE [LARGE SCALE GENOMIC DNA]</scope>
    <source>
        <strain evidence="10">18JY67-1</strain>
    </source>
</reference>
<dbReference type="PANTHER" id="PTHR42718:SF46">
    <property type="entry name" value="BLR6921 PROTEIN"/>
    <property type="match status" value="1"/>
</dbReference>
<dbReference type="Gene3D" id="1.20.1250.20">
    <property type="entry name" value="MFS general substrate transporter like domains"/>
    <property type="match status" value="1"/>
</dbReference>
<evidence type="ECO:0000313" key="10">
    <source>
        <dbReference type="Proteomes" id="UP000272528"/>
    </source>
</evidence>
<keyword evidence="10" id="KW-1185">Reference proteome</keyword>
<evidence type="ECO:0000256" key="6">
    <source>
        <dbReference type="ARBA" id="ARBA00023136"/>
    </source>
</evidence>
<feature type="transmembrane region" description="Helical" evidence="7">
    <location>
        <begin position="21"/>
        <end position="44"/>
    </location>
</feature>
<sequence>MTVAHEREVNLLRKNEQSKRTILTMIVACQLMMVLDASVLVTALPEIGRTLHLSTAALTWVQNAYILAFGGFLLLGARAGDILGRKRIFSAGIALFLLASILAGLAPSASLLLAARALQGLAAAMATPSALALLSVTFSEARERTKAIAIYSAATGAGGSIGLIIGGLLTDVISWRAGMFLNVPIGLALLLMIPRYLRETEMKAGRLDIGGALTSVIGMTALAFGFVQAASVGWKSPEVWGSLALGGISLAAFVWIEMRAQEPITPLRLFASRMRSGAYLGRLLLICGNYPIFFFVPQYLQNVLHFDALEAGLAIMPFTVVQFAMMYAMPSLVTRFGNVKVLIAGLGIAIAGTSWLTFISADSSFFPDLFFPLIVMGGGAGMIFQPFTTLGLSGVDAKDAGAASGMVNVAHQTGASLGLAVLIAVFEAASRESASSIASFAHGISVSIWGSVIFLTASLVVVLIMLLPADKANAVRRREGTRTVVSKGRVS</sequence>
<dbReference type="PANTHER" id="PTHR42718">
    <property type="entry name" value="MAJOR FACILITATOR SUPERFAMILY MULTIDRUG TRANSPORTER MFSC"/>
    <property type="match status" value="1"/>
</dbReference>
<feature type="transmembrane region" description="Helical" evidence="7">
    <location>
        <begin position="239"/>
        <end position="258"/>
    </location>
</feature>
<dbReference type="GO" id="GO:0022857">
    <property type="term" value="F:transmembrane transporter activity"/>
    <property type="evidence" value="ECO:0007669"/>
    <property type="project" value="InterPro"/>
</dbReference>
<dbReference type="PROSITE" id="PS50850">
    <property type="entry name" value="MFS"/>
    <property type="match status" value="1"/>
</dbReference>
<feature type="transmembrane region" description="Helical" evidence="7">
    <location>
        <begin position="373"/>
        <end position="395"/>
    </location>
</feature>
<feature type="transmembrane region" description="Helical" evidence="7">
    <location>
        <begin position="407"/>
        <end position="426"/>
    </location>
</feature>
<feature type="transmembrane region" description="Helical" evidence="7">
    <location>
        <begin position="148"/>
        <end position="169"/>
    </location>
</feature>
<evidence type="ECO:0000256" key="2">
    <source>
        <dbReference type="ARBA" id="ARBA00022448"/>
    </source>
</evidence>
<feature type="transmembrane region" description="Helical" evidence="7">
    <location>
        <begin position="311"/>
        <end position="329"/>
    </location>
</feature>
<protein>
    <submittedName>
        <fullName evidence="9">MFS transporter</fullName>
    </submittedName>
</protein>
<feature type="transmembrane region" description="Helical" evidence="7">
    <location>
        <begin position="446"/>
        <end position="469"/>
    </location>
</feature>
<keyword evidence="3" id="KW-1003">Cell membrane</keyword>
<dbReference type="GO" id="GO:0005886">
    <property type="term" value="C:plasma membrane"/>
    <property type="evidence" value="ECO:0007669"/>
    <property type="project" value="UniProtKB-SubCell"/>
</dbReference>
<dbReference type="AlphaFoldDB" id="A0A3Q8X9U8"/>
<dbReference type="KEGG" id="palb:EJC50_19800"/>
<feature type="transmembrane region" description="Helical" evidence="7">
    <location>
        <begin position="175"/>
        <end position="197"/>
    </location>
</feature>
<comment type="subcellular location">
    <subcellularLocation>
        <location evidence="1">Cell membrane</location>
        <topology evidence="1">Multi-pass membrane protein</topology>
    </subcellularLocation>
</comment>
<feature type="transmembrane region" description="Helical" evidence="7">
    <location>
        <begin position="118"/>
        <end position="136"/>
    </location>
</feature>
<keyword evidence="6 7" id="KW-0472">Membrane</keyword>
<feature type="transmembrane region" description="Helical" evidence="7">
    <location>
        <begin position="341"/>
        <end position="361"/>
    </location>
</feature>
<keyword evidence="4 7" id="KW-0812">Transmembrane</keyword>
<keyword evidence="2" id="KW-0813">Transport</keyword>
<evidence type="ECO:0000313" key="9">
    <source>
        <dbReference type="EMBL" id="AZN43797.1"/>
    </source>
</evidence>
<feature type="transmembrane region" description="Helical" evidence="7">
    <location>
        <begin position="209"/>
        <end position="227"/>
    </location>
</feature>
<dbReference type="Proteomes" id="UP000272528">
    <property type="component" value="Chromosome"/>
</dbReference>
<dbReference type="EMBL" id="CP034437">
    <property type="protein sequence ID" value="AZN43797.1"/>
    <property type="molecule type" value="Genomic_DNA"/>
</dbReference>
<evidence type="ECO:0000256" key="7">
    <source>
        <dbReference type="SAM" id="Phobius"/>
    </source>
</evidence>
<organism evidence="9 10">
    <name type="scientific">Paenibacillus albus</name>
    <dbReference type="NCBI Taxonomy" id="2495582"/>
    <lineage>
        <taxon>Bacteria</taxon>
        <taxon>Bacillati</taxon>
        <taxon>Bacillota</taxon>
        <taxon>Bacilli</taxon>
        <taxon>Bacillales</taxon>
        <taxon>Paenibacillaceae</taxon>
        <taxon>Paenibacillus</taxon>
    </lineage>
</organism>
<keyword evidence="5 7" id="KW-1133">Transmembrane helix</keyword>
<dbReference type="InterPro" id="IPR020846">
    <property type="entry name" value="MFS_dom"/>
</dbReference>
<dbReference type="CDD" id="cd17321">
    <property type="entry name" value="MFS_MMR_MDR_like"/>
    <property type="match status" value="1"/>
</dbReference>
<evidence type="ECO:0000256" key="1">
    <source>
        <dbReference type="ARBA" id="ARBA00004651"/>
    </source>
</evidence>
<gene>
    <name evidence="9" type="ORF">EJC50_19800</name>
</gene>
<feature type="transmembrane region" description="Helical" evidence="7">
    <location>
        <begin position="56"/>
        <end position="76"/>
    </location>
</feature>
<accession>A0A3Q8X9U8</accession>
<dbReference type="OrthoDB" id="2414439at2"/>
<dbReference type="Pfam" id="PF07690">
    <property type="entry name" value="MFS_1"/>
    <property type="match status" value="1"/>
</dbReference>
<evidence type="ECO:0000259" key="8">
    <source>
        <dbReference type="PROSITE" id="PS50850"/>
    </source>
</evidence>
<dbReference type="Gene3D" id="1.20.1720.10">
    <property type="entry name" value="Multidrug resistance protein D"/>
    <property type="match status" value="1"/>
</dbReference>
<dbReference type="SUPFAM" id="SSF103473">
    <property type="entry name" value="MFS general substrate transporter"/>
    <property type="match status" value="1"/>
</dbReference>
<evidence type="ECO:0000256" key="3">
    <source>
        <dbReference type="ARBA" id="ARBA00022475"/>
    </source>
</evidence>
<proteinExistence type="predicted"/>
<feature type="transmembrane region" description="Helical" evidence="7">
    <location>
        <begin position="88"/>
        <end position="106"/>
    </location>
</feature>